<evidence type="ECO:0000313" key="1">
    <source>
        <dbReference type="EMBL" id="KAK7200140.1"/>
    </source>
</evidence>
<protein>
    <submittedName>
        <fullName evidence="1">Uncharacterized protein</fullName>
    </submittedName>
</protein>
<accession>A0AAW0F0M3</accession>
<evidence type="ECO:0000313" key="2">
    <source>
        <dbReference type="Proteomes" id="UP001430356"/>
    </source>
</evidence>
<dbReference type="PROSITE" id="PS51257">
    <property type="entry name" value="PROKAR_LIPOPROTEIN"/>
    <property type="match status" value="1"/>
</dbReference>
<organism evidence="1 2">
    <name type="scientific">Novymonas esmeraldas</name>
    <dbReference type="NCBI Taxonomy" id="1808958"/>
    <lineage>
        <taxon>Eukaryota</taxon>
        <taxon>Discoba</taxon>
        <taxon>Euglenozoa</taxon>
        <taxon>Kinetoplastea</taxon>
        <taxon>Metakinetoplastina</taxon>
        <taxon>Trypanosomatida</taxon>
        <taxon>Trypanosomatidae</taxon>
        <taxon>Novymonas</taxon>
    </lineage>
</organism>
<dbReference type="SUPFAM" id="SSF54529">
    <property type="entry name" value="Mitochondrial glycoprotein MAM33-like"/>
    <property type="match status" value="1"/>
</dbReference>
<reference evidence="1 2" key="1">
    <citation type="journal article" date="2021" name="MBio">
        <title>A New Model Trypanosomatid, Novymonas esmeraldas: Genomic Perception of Its 'Candidatus Pandoraea novymonadis' Endosymbiont.</title>
        <authorList>
            <person name="Zakharova A."/>
            <person name="Saura A."/>
            <person name="Butenko A."/>
            <person name="Podesvova L."/>
            <person name="Warmusova S."/>
            <person name="Kostygov A.Y."/>
            <person name="Nenarokova A."/>
            <person name="Lukes J."/>
            <person name="Opperdoes F.R."/>
            <person name="Yurchenko V."/>
        </authorList>
    </citation>
    <scope>NUCLEOTIDE SEQUENCE [LARGE SCALE GENOMIC DNA]</scope>
    <source>
        <strain evidence="1 2">E262AT.01</strain>
    </source>
</reference>
<gene>
    <name evidence="1" type="ORF">NESM_000064300</name>
</gene>
<sequence>MVLFQRSVLRLSSSGPSSLTSSCTPSARQAPHNLQFDHVLGSRRFSLFGEAVNNSKLLVQCTVPVMRSARQIRRRRVVGNSRAADEDVQVVFECVLSNICRGFPLALTLRCSTRAGLLVINGASFSATRPTLLEGPEIAQNQLSYHGPHMNQSHLADLLVERRPPTSPLDDPAHREATFFSTLDCFDTSPHTWFGHLPVHTVKPELVDRIAALVSEFGVDDDLADYVDWKARAVAALEQDAWARVSKGAFVVGVSR</sequence>
<keyword evidence="2" id="KW-1185">Reference proteome</keyword>
<dbReference type="Proteomes" id="UP001430356">
    <property type="component" value="Unassembled WGS sequence"/>
</dbReference>
<comment type="caution">
    <text evidence="1">The sequence shown here is derived from an EMBL/GenBank/DDBJ whole genome shotgun (WGS) entry which is preliminary data.</text>
</comment>
<dbReference type="AlphaFoldDB" id="A0AAW0F0M3"/>
<dbReference type="EMBL" id="JAECZO010000004">
    <property type="protein sequence ID" value="KAK7200140.1"/>
    <property type="molecule type" value="Genomic_DNA"/>
</dbReference>
<name>A0AAW0F0M3_9TRYP</name>
<proteinExistence type="predicted"/>
<dbReference type="InterPro" id="IPR036561">
    <property type="entry name" value="MAM33_sf"/>
</dbReference>